<evidence type="ECO:0000313" key="1">
    <source>
        <dbReference type="EMBL" id="MBB3985155.1"/>
    </source>
</evidence>
<gene>
    <name evidence="1" type="ORF">GGQ68_001484</name>
</gene>
<comment type="caution">
    <text evidence="1">The sequence shown here is derived from an EMBL/GenBank/DDBJ whole genome shotgun (WGS) entry which is preliminary data.</text>
</comment>
<dbReference type="AlphaFoldDB" id="A0A7W6DR08"/>
<evidence type="ECO:0000313" key="2">
    <source>
        <dbReference type="Proteomes" id="UP000541426"/>
    </source>
</evidence>
<name>A0A7W6DR08_9RHOB</name>
<protein>
    <submittedName>
        <fullName evidence="1">Uncharacterized protein</fullName>
    </submittedName>
</protein>
<keyword evidence="2" id="KW-1185">Reference proteome</keyword>
<reference evidence="1 2" key="1">
    <citation type="submission" date="2020-08" db="EMBL/GenBank/DDBJ databases">
        <title>Genomic Encyclopedia of Type Strains, Phase IV (KMG-IV): sequencing the most valuable type-strain genomes for metagenomic binning, comparative biology and taxonomic classification.</title>
        <authorList>
            <person name="Goeker M."/>
        </authorList>
    </citation>
    <scope>NUCLEOTIDE SEQUENCE [LARGE SCALE GENOMIC DNA]</scope>
    <source>
        <strain evidence="1 2">DSM 102235</strain>
    </source>
</reference>
<dbReference type="Proteomes" id="UP000541426">
    <property type="component" value="Unassembled WGS sequence"/>
</dbReference>
<accession>A0A7W6DR08</accession>
<organism evidence="1 2">
    <name type="scientific">Sagittula marina</name>
    <dbReference type="NCBI Taxonomy" id="943940"/>
    <lineage>
        <taxon>Bacteria</taxon>
        <taxon>Pseudomonadati</taxon>
        <taxon>Pseudomonadota</taxon>
        <taxon>Alphaproteobacteria</taxon>
        <taxon>Rhodobacterales</taxon>
        <taxon>Roseobacteraceae</taxon>
        <taxon>Sagittula</taxon>
    </lineage>
</organism>
<dbReference type="RefSeq" id="WP_183964441.1">
    <property type="nucleotide sequence ID" value="NZ_BAABBZ010000059.1"/>
</dbReference>
<proteinExistence type="predicted"/>
<sequence length="405" mass="44316">MKDRPKPQQSRRAGLILRALREYRRRVGRGVTSGPAPRLGVRGSMRVIRGAWALTFVSSLNFESFCASNKSLVMLDTVSPQSKAAGIVSTLEQAGLPREAIAQPGRLSAFRRLGIKCRAVALAFRAEPWRRRLQVNDLVLVVASLLHAERFSGLSTMTVHIGDRSPRRIALATGAALAGRPTLYWQNGFHDTAIPDLGYQEAAIFNAEAEAALAGRATRLWAIESGRTADLRVPARIERLGVATNAFVGTEIDTMRSRIDQLFPNARVALRLHPRVSSFDAGRVPDWDVRPRAESLGDFAMGCDVVICGNTAAQIEILKAGTPVIHSAGLDPHGFDLYGYAARGISFGLEHWSEGDVLKDLTRFYRADGWNQRLLTEIGGPSENVPPLRDLVGRLLERPASGRLT</sequence>
<dbReference type="EMBL" id="JACIEJ010000003">
    <property type="protein sequence ID" value="MBB3985155.1"/>
    <property type="molecule type" value="Genomic_DNA"/>
</dbReference>